<sequence>MSQSFYHFALTYRGGDQSDPKTRFAEKMFKDHSFPKVSTSFEELSSYIETLADDDLSANAFDELWEMYCLKENFEE</sequence>
<evidence type="ECO:0000313" key="4">
    <source>
        <dbReference type="Proteomes" id="UP000291151"/>
    </source>
</evidence>
<gene>
    <name evidence="3" type="ORF">DKZ56_09100</name>
</gene>
<feature type="domain" description="YozE SAM-like" evidence="2">
    <location>
        <begin position="4"/>
        <end position="68"/>
    </location>
</feature>
<dbReference type="InterPro" id="IPR010673">
    <property type="entry name" value="UPF0346"/>
</dbReference>
<accession>A0A4P6USG4</accession>
<dbReference type="RefSeq" id="WP_208649696.1">
    <property type="nucleotide sequence ID" value="NZ_CP036528.1"/>
</dbReference>
<reference evidence="3 4" key="1">
    <citation type="submission" date="2019-02" db="EMBL/GenBank/DDBJ databases">
        <title>Ureibacillus thermophilus.</title>
        <authorList>
            <person name="Sunny J.S."/>
            <person name="Natarajan A."/>
            <person name="Saleena L.M."/>
        </authorList>
    </citation>
    <scope>NUCLEOTIDE SEQUENCE [LARGE SCALE GENOMIC DNA]</scope>
    <source>
        <strain evidence="3 4">LM102</strain>
    </source>
</reference>
<dbReference type="NCBIfam" id="NF010193">
    <property type="entry name" value="PRK13672.1"/>
    <property type="match status" value="1"/>
</dbReference>
<dbReference type="KEGG" id="uth:DKZ56_09100"/>
<organism evidence="3 4">
    <name type="scientific">Ureibacillus thermophilus</name>
    <dbReference type="NCBI Taxonomy" id="367743"/>
    <lineage>
        <taxon>Bacteria</taxon>
        <taxon>Bacillati</taxon>
        <taxon>Bacillota</taxon>
        <taxon>Bacilli</taxon>
        <taxon>Bacillales</taxon>
        <taxon>Caryophanaceae</taxon>
        <taxon>Ureibacillus</taxon>
    </lineage>
</organism>
<dbReference type="InterPro" id="IPR023089">
    <property type="entry name" value="YozE_SAM-like"/>
</dbReference>
<dbReference type="InterPro" id="IPR036806">
    <property type="entry name" value="YozE_SAM-like_sf"/>
</dbReference>
<evidence type="ECO:0000313" key="3">
    <source>
        <dbReference type="EMBL" id="QBK26004.1"/>
    </source>
</evidence>
<dbReference type="Pfam" id="PF06855">
    <property type="entry name" value="YozE_SAM_like"/>
    <property type="match status" value="1"/>
</dbReference>
<evidence type="ECO:0000256" key="1">
    <source>
        <dbReference type="HAMAP-Rule" id="MF_01538"/>
    </source>
</evidence>
<dbReference type="AlphaFoldDB" id="A0A4P6USG4"/>
<dbReference type="EMBL" id="CP036528">
    <property type="protein sequence ID" value="QBK26004.1"/>
    <property type="molecule type" value="Genomic_DNA"/>
</dbReference>
<name>A0A4P6USG4_9BACL</name>
<keyword evidence="4" id="KW-1185">Reference proteome</keyword>
<dbReference type="HAMAP" id="MF_01538">
    <property type="entry name" value="UPF0346"/>
    <property type="match status" value="1"/>
</dbReference>
<proteinExistence type="inferred from homology"/>
<dbReference type="Gene3D" id="1.10.150.260">
    <property type="entry name" value="YozE SAM-like"/>
    <property type="match status" value="1"/>
</dbReference>
<evidence type="ECO:0000259" key="2">
    <source>
        <dbReference type="Pfam" id="PF06855"/>
    </source>
</evidence>
<comment type="similarity">
    <text evidence="1">Belongs to the UPF0346 family.</text>
</comment>
<dbReference type="SUPFAM" id="SSF140652">
    <property type="entry name" value="YozE-like"/>
    <property type="match status" value="1"/>
</dbReference>
<protein>
    <recommendedName>
        <fullName evidence="1">UPF0346 protein DKZ56_09100</fullName>
    </recommendedName>
</protein>
<dbReference type="Proteomes" id="UP000291151">
    <property type="component" value="Chromosome"/>
</dbReference>